<dbReference type="RefSeq" id="WP_173414969.1">
    <property type="nucleotide sequence ID" value="NZ_CP054139.1"/>
</dbReference>
<dbReference type="EMBL" id="CP054139">
    <property type="protein sequence ID" value="QKJ30282.1"/>
    <property type="molecule type" value="Genomic_DNA"/>
</dbReference>
<accession>A0A7D4UKA0</accession>
<dbReference type="KEGG" id="mmab:HQ865_11075"/>
<evidence type="ECO:0000313" key="1">
    <source>
        <dbReference type="EMBL" id="QKJ30282.1"/>
    </source>
</evidence>
<protein>
    <submittedName>
        <fullName evidence="1">Uncharacterized protein</fullName>
    </submittedName>
</protein>
<organism evidence="1 2">
    <name type="scientific">Mucilaginibacter mali</name>
    <dbReference type="NCBI Taxonomy" id="2740462"/>
    <lineage>
        <taxon>Bacteria</taxon>
        <taxon>Pseudomonadati</taxon>
        <taxon>Bacteroidota</taxon>
        <taxon>Sphingobacteriia</taxon>
        <taxon>Sphingobacteriales</taxon>
        <taxon>Sphingobacteriaceae</taxon>
        <taxon>Mucilaginibacter</taxon>
    </lineage>
</organism>
<proteinExistence type="predicted"/>
<reference evidence="1 2" key="1">
    <citation type="submission" date="2020-05" db="EMBL/GenBank/DDBJ databases">
        <title>Mucilaginibacter mali sp. nov.</title>
        <authorList>
            <person name="Kim H.S."/>
            <person name="Lee K.C."/>
            <person name="Suh M.K."/>
            <person name="Kim J.-S."/>
            <person name="Han K.-I."/>
            <person name="Eom M.K."/>
            <person name="Shin Y.K."/>
            <person name="Lee J.-S."/>
        </authorList>
    </citation>
    <scope>NUCLEOTIDE SEQUENCE [LARGE SCALE GENOMIC DNA]</scope>
    <source>
        <strain evidence="1 2">G2-14</strain>
    </source>
</reference>
<dbReference type="AlphaFoldDB" id="A0A7D4UKA0"/>
<sequence length="94" mass="11167">MIEKDNLKLKQRYSWNNGRGMHSNRPFFGDHLAFNRHDGYQVLHLINKLSTQLSGVLPSGKIEEMLIFLPEKNLTHIQAREWVIRNWHNVMKTK</sequence>
<keyword evidence="2" id="KW-1185">Reference proteome</keyword>
<gene>
    <name evidence="1" type="ORF">HQ865_11075</name>
</gene>
<name>A0A7D4UKA0_9SPHI</name>
<evidence type="ECO:0000313" key="2">
    <source>
        <dbReference type="Proteomes" id="UP000505355"/>
    </source>
</evidence>
<dbReference type="Proteomes" id="UP000505355">
    <property type="component" value="Chromosome"/>
</dbReference>